<keyword evidence="3" id="KW-1185">Reference proteome</keyword>
<feature type="region of interest" description="Disordered" evidence="1">
    <location>
        <begin position="48"/>
        <end position="70"/>
    </location>
</feature>
<protein>
    <submittedName>
        <fullName evidence="2">Uncharacterized protein</fullName>
    </submittedName>
</protein>
<feature type="region of interest" description="Disordered" evidence="1">
    <location>
        <begin position="325"/>
        <end position="350"/>
    </location>
</feature>
<reference evidence="2" key="1">
    <citation type="submission" date="2020-06" db="EMBL/GenBank/DDBJ databases">
        <authorList>
            <person name="Li T."/>
            <person name="Hu X."/>
            <person name="Zhang T."/>
            <person name="Song X."/>
            <person name="Zhang H."/>
            <person name="Dai N."/>
            <person name="Sheng W."/>
            <person name="Hou X."/>
            <person name="Wei L."/>
        </authorList>
    </citation>
    <scope>NUCLEOTIDE SEQUENCE</scope>
    <source>
        <strain evidence="2">3651</strain>
        <tissue evidence="2">Leaf</tissue>
    </source>
</reference>
<proteinExistence type="predicted"/>
<dbReference type="EMBL" id="JACGWO010000002">
    <property type="protein sequence ID" value="KAK4434732.1"/>
    <property type="molecule type" value="Genomic_DNA"/>
</dbReference>
<evidence type="ECO:0000313" key="3">
    <source>
        <dbReference type="Proteomes" id="UP001293254"/>
    </source>
</evidence>
<dbReference type="AlphaFoldDB" id="A0AAE2CU90"/>
<gene>
    <name evidence="2" type="ORF">Salat_0636000</name>
</gene>
<evidence type="ECO:0000256" key="1">
    <source>
        <dbReference type="SAM" id="MobiDB-lite"/>
    </source>
</evidence>
<feature type="region of interest" description="Disordered" evidence="1">
    <location>
        <begin position="171"/>
        <end position="240"/>
    </location>
</feature>
<evidence type="ECO:0000313" key="2">
    <source>
        <dbReference type="EMBL" id="KAK4434732.1"/>
    </source>
</evidence>
<accession>A0AAE2CU90</accession>
<organism evidence="2 3">
    <name type="scientific">Sesamum alatum</name>
    <dbReference type="NCBI Taxonomy" id="300844"/>
    <lineage>
        <taxon>Eukaryota</taxon>
        <taxon>Viridiplantae</taxon>
        <taxon>Streptophyta</taxon>
        <taxon>Embryophyta</taxon>
        <taxon>Tracheophyta</taxon>
        <taxon>Spermatophyta</taxon>
        <taxon>Magnoliopsida</taxon>
        <taxon>eudicotyledons</taxon>
        <taxon>Gunneridae</taxon>
        <taxon>Pentapetalae</taxon>
        <taxon>asterids</taxon>
        <taxon>lamiids</taxon>
        <taxon>Lamiales</taxon>
        <taxon>Pedaliaceae</taxon>
        <taxon>Sesamum</taxon>
    </lineage>
</organism>
<name>A0AAE2CU90_9LAMI</name>
<comment type="caution">
    <text evidence="2">The sequence shown here is derived from an EMBL/GenBank/DDBJ whole genome shotgun (WGS) entry which is preliminary data.</text>
</comment>
<reference evidence="2" key="2">
    <citation type="journal article" date="2024" name="Plant">
        <title>Genomic evolution and insights into agronomic trait innovations of Sesamum species.</title>
        <authorList>
            <person name="Miao H."/>
            <person name="Wang L."/>
            <person name="Qu L."/>
            <person name="Liu H."/>
            <person name="Sun Y."/>
            <person name="Le M."/>
            <person name="Wang Q."/>
            <person name="Wei S."/>
            <person name="Zheng Y."/>
            <person name="Lin W."/>
            <person name="Duan Y."/>
            <person name="Cao H."/>
            <person name="Xiong S."/>
            <person name="Wang X."/>
            <person name="Wei L."/>
            <person name="Li C."/>
            <person name="Ma Q."/>
            <person name="Ju M."/>
            <person name="Zhao R."/>
            <person name="Li G."/>
            <person name="Mu C."/>
            <person name="Tian Q."/>
            <person name="Mei H."/>
            <person name="Zhang T."/>
            <person name="Gao T."/>
            <person name="Zhang H."/>
        </authorList>
    </citation>
    <scope>NUCLEOTIDE SEQUENCE</scope>
    <source>
        <strain evidence="2">3651</strain>
    </source>
</reference>
<sequence>MQALSKQLRGAKQVKRQYSWILQLNRLLGKKEKEKDTRLQILEKTLERHREDLKKEKEDHHKEKEKSQKIRKTIIESREIVTQQRTKLSDELKKHKEALRALQDEVEKLKNSGGSQMESTSVAQPACGELESATTDIPLDNTSSAGAPVGQAVTSLTQTPAVDSFCALKRPSASVSSDLQDEVLAPEETSSDTPAPLLKKSKKASESPQEVEKNRQTAPVKLSEVVPIEESSDDAGNLQQGINKEEHADAEREEFETAGEQVGRANNEMSQVPDLLLLQPLMKCQLALLLMLSGLQNKVGLLPHQIQERARQRAHLRQAGLIASSRAEPVQAIRGRGARGGRTPRGQSPS</sequence>
<dbReference type="Proteomes" id="UP001293254">
    <property type="component" value="Unassembled WGS sequence"/>
</dbReference>